<dbReference type="PROSITE" id="PS00107">
    <property type="entry name" value="PROTEIN_KINASE_ATP"/>
    <property type="match status" value="1"/>
</dbReference>
<dbReference type="Pfam" id="PF00069">
    <property type="entry name" value="Pkinase"/>
    <property type="match status" value="1"/>
</dbReference>
<accession>A0ABN8NPQ5</accession>
<evidence type="ECO:0000313" key="5">
    <source>
        <dbReference type="EMBL" id="CAH3115431.1"/>
    </source>
</evidence>
<dbReference type="Gene3D" id="1.10.510.10">
    <property type="entry name" value="Transferase(Phosphotransferase) domain 1"/>
    <property type="match status" value="1"/>
</dbReference>
<dbReference type="PROSITE" id="PS00108">
    <property type="entry name" value="PROTEIN_KINASE_ST"/>
    <property type="match status" value="1"/>
</dbReference>
<dbReference type="CDD" id="cd14014">
    <property type="entry name" value="STKc_PknB_like"/>
    <property type="match status" value="1"/>
</dbReference>
<dbReference type="PROSITE" id="PS50011">
    <property type="entry name" value="PROTEIN_KINASE_DOM"/>
    <property type="match status" value="1"/>
</dbReference>
<dbReference type="InterPro" id="IPR051681">
    <property type="entry name" value="Ser/Thr_Kinases-Pseudokinases"/>
</dbReference>
<dbReference type="Gene3D" id="3.30.200.20">
    <property type="entry name" value="Phosphorylase Kinase, domain 1"/>
    <property type="match status" value="1"/>
</dbReference>
<evidence type="ECO:0000313" key="6">
    <source>
        <dbReference type="Proteomes" id="UP001159405"/>
    </source>
</evidence>
<dbReference type="SMART" id="SM00220">
    <property type="entry name" value="S_TKc"/>
    <property type="match status" value="1"/>
</dbReference>
<dbReference type="InterPro" id="IPR011009">
    <property type="entry name" value="Kinase-like_dom_sf"/>
</dbReference>
<name>A0ABN8NPQ5_9CNID</name>
<evidence type="ECO:0000256" key="1">
    <source>
        <dbReference type="ARBA" id="ARBA00022741"/>
    </source>
</evidence>
<protein>
    <recommendedName>
        <fullName evidence="4">Protein kinase domain-containing protein</fullName>
    </recommendedName>
</protein>
<gene>
    <name evidence="5" type="ORF">PLOB_00023658</name>
</gene>
<organism evidence="5 6">
    <name type="scientific">Porites lobata</name>
    <dbReference type="NCBI Taxonomy" id="104759"/>
    <lineage>
        <taxon>Eukaryota</taxon>
        <taxon>Metazoa</taxon>
        <taxon>Cnidaria</taxon>
        <taxon>Anthozoa</taxon>
        <taxon>Hexacorallia</taxon>
        <taxon>Scleractinia</taxon>
        <taxon>Fungiina</taxon>
        <taxon>Poritidae</taxon>
        <taxon>Porites</taxon>
    </lineage>
</organism>
<comment type="caution">
    <text evidence="5">The sequence shown here is derived from an EMBL/GenBank/DDBJ whole genome shotgun (WGS) entry which is preliminary data.</text>
</comment>
<sequence length="815" mass="91695">MAQPRRMTDGIAIVDYTKLKIQRTLGRGAFGIVYVAEYLDRVQGPVVMKQICEPINEDARKLFMKEAKLLNGLHHDNIVKMYGICVRPLVIIMEYVCFDFKPFLNKNLKINTVDKFLAEVFKLSNLEKWFDPFIPAIATDITKGLSYLHNLEIAHRDLKPMNILISNQHYCDLDDGQEIKRRLMSEKPIICKLADFGESRSQLIQTDKRNNPSTNHLQRGTTPFMAPEIILPEGVSYLGSSLSLEDLKRVDIWALGQVFYCLINPGVSYPFEREGADVSQIMLMHRQRKRPSADPKYQPKQTTVWSRVHAAFEACTKHNPSERPSATGVLVVLHSRRYGNRHGIGASPPEQKPPERSHLLGRPSHAPTVQWYVSEQGEAALKYVFDELSQIATSEVKMSRSKVTQDISVRFAYDGQGWEALFPFDFPQSKATLVCNGKERQKVGGDAFESAVKGIIGVLISSVNRPLTPSQENPAYEPCVQWYSGDHGEEDLRCVFNELSRIADGEVSMSRKTDTQDITMTFERNGQTWQVQFPPNFPRSKANLMRNGQARWKIGGEDVKASVEALLTHILSEKEPAATEAIALAAPRGTTQWYAGDKGEAALKRVYNGLKENADGEVKMSRDTDTQDIKMRLEYLGQRWQVIYPPNFPRSPATLHRNGEEYVKVGGNSVETAVTAIVNHISGHGHTEIMNEVCMSEMPTCAHAQWYSGDQGQASLRYVYEELGRIADDEVHMSRDTATKDITLSFNRHGQQWAIRFPSIFPSCKANLIFNGEVHAEAGGSTLKTAVTAIKNRILSVDQPGAKTLYWKRTSCIPS</sequence>
<dbReference type="InterPro" id="IPR008271">
    <property type="entry name" value="Ser/Thr_kinase_AS"/>
</dbReference>
<dbReference type="Proteomes" id="UP001159405">
    <property type="component" value="Unassembled WGS sequence"/>
</dbReference>
<keyword evidence="2 3" id="KW-0067">ATP-binding</keyword>
<reference evidence="5 6" key="1">
    <citation type="submission" date="2022-05" db="EMBL/GenBank/DDBJ databases">
        <authorList>
            <consortium name="Genoscope - CEA"/>
            <person name="William W."/>
        </authorList>
    </citation>
    <scope>NUCLEOTIDE SEQUENCE [LARGE SCALE GENOMIC DNA]</scope>
</reference>
<feature type="domain" description="Protein kinase" evidence="4">
    <location>
        <begin position="19"/>
        <end position="337"/>
    </location>
</feature>
<keyword evidence="1 3" id="KW-0547">Nucleotide-binding</keyword>
<keyword evidence="6" id="KW-1185">Reference proteome</keyword>
<dbReference type="EMBL" id="CALNXK010000028">
    <property type="protein sequence ID" value="CAH3115431.1"/>
    <property type="molecule type" value="Genomic_DNA"/>
</dbReference>
<dbReference type="SUPFAM" id="SSF56112">
    <property type="entry name" value="Protein kinase-like (PK-like)"/>
    <property type="match status" value="1"/>
</dbReference>
<dbReference type="InterPro" id="IPR000719">
    <property type="entry name" value="Prot_kinase_dom"/>
</dbReference>
<dbReference type="InterPro" id="IPR017441">
    <property type="entry name" value="Protein_kinase_ATP_BS"/>
</dbReference>
<proteinExistence type="predicted"/>
<evidence type="ECO:0000256" key="2">
    <source>
        <dbReference type="ARBA" id="ARBA00022840"/>
    </source>
</evidence>
<evidence type="ECO:0000259" key="4">
    <source>
        <dbReference type="PROSITE" id="PS50011"/>
    </source>
</evidence>
<dbReference type="PANTHER" id="PTHR44329">
    <property type="entry name" value="SERINE/THREONINE-PROTEIN KINASE TNNI3K-RELATED"/>
    <property type="match status" value="1"/>
</dbReference>
<feature type="binding site" evidence="3">
    <location>
        <position position="49"/>
    </location>
    <ligand>
        <name>ATP</name>
        <dbReference type="ChEBI" id="CHEBI:30616"/>
    </ligand>
</feature>
<evidence type="ECO:0000256" key="3">
    <source>
        <dbReference type="PROSITE-ProRule" id="PRU10141"/>
    </source>
</evidence>